<dbReference type="GO" id="GO:0019464">
    <property type="term" value="P:glycine decarboxylation via glycine cleavage system"/>
    <property type="evidence" value="ECO:0007669"/>
    <property type="project" value="InterPro"/>
</dbReference>
<dbReference type="Pfam" id="PF01597">
    <property type="entry name" value="GCV_H"/>
    <property type="match status" value="1"/>
</dbReference>
<gene>
    <name evidence="2" type="ORF">SAMN04488505_10762</name>
</gene>
<reference evidence="2 3" key="1">
    <citation type="submission" date="2016-10" db="EMBL/GenBank/DDBJ databases">
        <authorList>
            <person name="de Groot N.N."/>
        </authorList>
    </citation>
    <scope>NUCLEOTIDE SEQUENCE [LARGE SCALE GENOMIC DNA]</scope>
    <source>
        <strain evidence="2 3">DSM 21039</strain>
    </source>
</reference>
<dbReference type="GO" id="GO:0005737">
    <property type="term" value="C:cytoplasm"/>
    <property type="evidence" value="ECO:0007669"/>
    <property type="project" value="TreeGrafter"/>
</dbReference>
<name>A0A1H8CDK7_9BACT</name>
<proteinExistence type="predicted"/>
<evidence type="ECO:0000256" key="1">
    <source>
        <dbReference type="ARBA" id="ARBA00022823"/>
    </source>
</evidence>
<dbReference type="EMBL" id="FOBB01000007">
    <property type="protein sequence ID" value="SEM92514.1"/>
    <property type="molecule type" value="Genomic_DNA"/>
</dbReference>
<dbReference type="STRING" id="573321.SAMN04488505_10762"/>
<dbReference type="PANTHER" id="PTHR11715">
    <property type="entry name" value="GLYCINE CLEAVAGE SYSTEM H PROTEIN"/>
    <property type="match status" value="1"/>
</dbReference>
<dbReference type="Gene3D" id="2.40.50.100">
    <property type="match status" value="1"/>
</dbReference>
<dbReference type="InterPro" id="IPR002930">
    <property type="entry name" value="GCV_H"/>
</dbReference>
<dbReference type="PANTHER" id="PTHR11715:SF3">
    <property type="entry name" value="GLYCINE CLEAVAGE SYSTEM H PROTEIN-RELATED"/>
    <property type="match status" value="1"/>
</dbReference>
<dbReference type="GO" id="GO:0005960">
    <property type="term" value="C:glycine cleavage complex"/>
    <property type="evidence" value="ECO:0007669"/>
    <property type="project" value="InterPro"/>
</dbReference>
<keyword evidence="3" id="KW-1185">Reference proteome</keyword>
<accession>A0A1H8CDK7</accession>
<protein>
    <submittedName>
        <fullName evidence="2">Glycine cleavage H-protein</fullName>
    </submittedName>
</protein>
<organism evidence="2 3">
    <name type="scientific">Chitinophaga rupis</name>
    <dbReference type="NCBI Taxonomy" id="573321"/>
    <lineage>
        <taxon>Bacteria</taxon>
        <taxon>Pseudomonadati</taxon>
        <taxon>Bacteroidota</taxon>
        <taxon>Chitinophagia</taxon>
        <taxon>Chitinophagales</taxon>
        <taxon>Chitinophagaceae</taxon>
        <taxon>Chitinophaga</taxon>
    </lineage>
</organism>
<keyword evidence="1" id="KW-0450">Lipoyl</keyword>
<dbReference type="SUPFAM" id="SSF51230">
    <property type="entry name" value="Single hybrid motif"/>
    <property type="match status" value="1"/>
</dbReference>
<evidence type="ECO:0000313" key="3">
    <source>
        <dbReference type="Proteomes" id="UP000198984"/>
    </source>
</evidence>
<dbReference type="GO" id="GO:0009249">
    <property type="term" value="P:protein lipoylation"/>
    <property type="evidence" value="ECO:0007669"/>
    <property type="project" value="TreeGrafter"/>
</dbReference>
<evidence type="ECO:0000313" key="2">
    <source>
        <dbReference type="EMBL" id="SEM92514.1"/>
    </source>
</evidence>
<dbReference type="InterPro" id="IPR011053">
    <property type="entry name" value="Single_hybrid_motif"/>
</dbReference>
<dbReference type="AlphaFoldDB" id="A0A1H8CDK7"/>
<dbReference type="InterPro" id="IPR033753">
    <property type="entry name" value="GCV_H/Fam206"/>
</dbReference>
<dbReference type="Proteomes" id="UP000198984">
    <property type="component" value="Unassembled WGS sequence"/>
</dbReference>
<sequence length="123" mass="13903">MHFTNDHEWIDYNGTVGFVGISAFKLKGIKKIDSIKWHRQRGTVNKGLLVAELHSEDYSIPIHAPVSCVILGPNPKLADRLDLILESPQDNGWVFFLSPLKFGTPDPLLSPEEYQKLTSVKIY</sequence>